<keyword evidence="2" id="KW-1185">Reference proteome</keyword>
<name>A0A433DD37_9FUNG</name>
<proteinExistence type="predicted"/>
<dbReference type="Proteomes" id="UP000268093">
    <property type="component" value="Unassembled WGS sequence"/>
</dbReference>
<gene>
    <name evidence="1" type="ORF">BC936DRAFT_144088</name>
</gene>
<comment type="caution">
    <text evidence="1">The sequence shown here is derived from an EMBL/GenBank/DDBJ whole genome shotgun (WGS) entry which is preliminary data.</text>
</comment>
<organism evidence="1 2">
    <name type="scientific">Jimgerdemannia flammicorona</name>
    <dbReference type="NCBI Taxonomy" id="994334"/>
    <lineage>
        <taxon>Eukaryota</taxon>
        <taxon>Fungi</taxon>
        <taxon>Fungi incertae sedis</taxon>
        <taxon>Mucoromycota</taxon>
        <taxon>Mucoromycotina</taxon>
        <taxon>Endogonomycetes</taxon>
        <taxon>Endogonales</taxon>
        <taxon>Endogonaceae</taxon>
        <taxon>Jimgerdemannia</taxon>
    </lineage>
</organism>
<protein>
    <submittedName>
        <fullName evidence="1">Uncharacterized protein</fullName>
    </submittedName>
</protein>
<evidence type="ECO:0000313" key="2">
    <source>
        <dbReference type="Proteomes" id="UP000268093"/>
    </source>
</evidence>
<dbReference type="EMBL" id="RBNI01003014">
    <property type="protein sequence ID" value="RUP48734.1"/>
    <property type="molecule type" value="Genomic_DNA"/>
</dbReference>
<evidence type="ECO:0000313" key="1">
    <source>
        <dbReference type="EMBL" id="RUP48734.1"/>
    </source>
</evidence>
<sequence>MRARPQDESQDPKYRRKFGKFVVYAYFSWDVAQQFCLQKPPLGHFGSKAGLKLDFYFYTFG</sequence>
<reference evidence="1 2" key="1">
    <citation type="journal article" date="2018" name="New Phytol.">
        <title>Phylogenomics of Endogonaceae and evolution of mycorrhizas within Mucoromycota.</title>
        <authorList>
            <person name="Chang Y."/>
            <person name="Desiro A."/>
            <person name="Na H."/>
            <person name="Sandor L."/>
            <person name="Lipzen A."/>
            <person name="Clum A."/>
            <person name="Barry K."/>
            <person name="Grigoriev I.V."/>
            <person name="Martin F.M."/>
            <person name="Stajich J.E."/>
            <person name="Smith M.E."/>
            <person name="Bonito G."/>
            <person name="Spatafora J.W."/>
        </authorList>
    </citation>
    <scope>NUCLEOTIDE SEQUENCE [LARGE SCALE GENOMIC DNA]</scope>
    <source>
        <strain evidence="1 2">GMNB39</strain>
    </source>
</reference>
<dbReference type="AlphaFoldDB" id="A0A433DD37"/>
<accession>A0A433DD37</accession>